<evidence type="ECO:0000313" key="3">
    <source>
        <dbReference type="Proteomes" id="UP001054252"/>
    </source>
</evidence>
<dbReference type="Proteomes" id="UP001054252">
    <property type="component" value="Unassembled WGS sequence"/>
</dbReference>
<evidence type="ECO:0000313" key="2">
    <source>
        <dbReference type="EMBL" id="GKV15304.1"/>
    </source>
</evidence>
<dbReference type="InterPro" id="IPR002156">
    <property type="entry name" value="RNaseH_domain"/>
</dbReference>
<reference evidence="2 3" key="1">
    <citation type="journal article" date="2021" name="Commun. Biol.">
        <title>The genome of Shorea leprosula (Dipterocarpaceae) highlights the ecological relevance of drought in aseasonal tropical rainforests.</title>
        <authorList>
            <person name="Ng K.K.S."/>
            <person name="Kobayashi M.J."/>
            <person name="Fawcett J.A."/>
            <person name="Hatakeyama M."/>
            <person name="Paape T."/>
            <person name="Ng C.H."/>
            <person name="Ang C.C."/>
            <person name="Tnah L.H."/>
            <person name="Lee C.T."/>
            <person name="Nishiyama T."/>
            <person name="Sese J."/>
            <person name="O'Brien M.J."/>
            <person name="Copetti D."/>
            <person name="Mohd Noor M.I."/>
            <person name="Ong R.C."/>
            <person name="Putra M."/>
            <person name="Sireger I.Z."/>
            <person name="Indrioko S."/>
            <person name="Kosugi Y."/>
            <person name="Izuno A."/>
            <person name="Isagi Y."/>
            <person name="Lee S.L."/>
            <person name="Shimizu K.K."/>
        </authorList>
    </citation>
    <scope>NUCLEOTIDE SEQUENCE [LARGE SCALE GENOMIC DNA]</scope>
    <source>
        <strain evidence="2">214</strain>
    </source>
</reference>
<dbReference type="InterPro" id="IPR053151">
    <property type="entry name" value="RNase_H-like"/>
</dbReference>
<dbReference type="Gene3D" id="3.30.420.10">
    <property type="entry name" value="Ribonuclease H-like superfamily/Ribonuclease H"/>
    <property type="match status" value="1"/>
</dbReference>
<dbReference type="CDD" id="cd06222">
    <property type="entry name" value="RNase_H_like"/>
    <property type="match status" value="1"/>
</dbReference>
<keyword evidence="3" id="KW-1185">Reference proteome</keyword>
<dbReference type="SUPFAM" id="SSF53098">
    <property type="entry name" value="Ribonuclease H-like"/>
    <property type="match status" value="1"/>
</dbReference>
<name>A0AAV5JL57_9ROSI</name>
<evidence type="ECO:0000259" key="1">
    <source>
        <dbReference type="Pfam" id="PF13456"/>
    </source>
</evidence>
<feature type="domain" description="RNase H type-1" evidence="1">
    <location>
        <begin position="230"/>
        <end position="349"/>
    </location>
</feature>
<dbReference type="GO" id="GO:0003676">
    <property type="term" value="F:nucleic acid binding"/>
    <property type="evidence" value="ECO:0007669"/>
    <property type="project" value="InterPro"/>
</dbReference>
<dbReference type="PANTHER" id="PTHR47723">
    <property type="entry name" value="OS05G0353850 PROTEIN"/>
    <property type="match status" value="1"/>
</dbReference>
<dbReference type="InterPro" id="IPR044730">
    <property type="entry name" value="RNase_H-like_dom_plant"/>
</dbReference>
<organism evidence="2 3">
    <name type="scientific">Rubroshorea leprosula</name>
    <dbReference type="NCBI Taxonomy" id="152421"/>
    <lineage>
        <taxon>Eukaryota</taxon>
        <taxon>Viridiplantae</taxon>
        <taxon>Streptophyta</taxon>
        <taxon>Embryophyta</taxon>
        <taxon>Tracheophyta</taxon>
        <taxon>Spermatophyta</taxon>
        <taxon>Magnoliopsida</taxon>
        <taxon>eudicotyledons</taxon>
        <taxon>Gunneridae</taxon>
        <taxon>Pentapetalae</taxon>
        <taxon>rosids</taxon>
        <taxon>malvids</taxon>
        <taxon>Malvales</taxon>
        <taxon>Dipterocarpaceae</taxon>
        <taxon>Rubroshorea</taxon>
    </lineage>
</organism>
<accession>A0AAV5JL57</accession>
<protein>
    <recommendedName>
        <fullName evidence="1">RNase H type-1 domain-containing protein</fullName>
    </recommendedName>
</protein>
<dbReference type="PANTHER" id="PTHR47723:SF13">
    <property type="entry name" value="PUTATIVE-RELATED"/>
    <property type="match status" value="1"/>
</dbReference>
<comment type="caution">
    <text evidence="2">The sequence shown here is derived from an EMBL/GenBank/DDBJ whole genome shotgun (WGS) entry which is preliminary data.</text>
</comment>
<dbReference type="EMBL" id="BPVZ01000043">
    <property type="protein sequence ID" value="GKV15304.1"/>
    <property type="molecule type" value="Genomic_DNA"/>
</dbReference>
<dbReference type="InterPro" id="IPR012337">
    <property type="entry name" value="RNaseH-like_sf"/>
</dbReference>
<dbReference type="AlphaFoldDB" id="A0AAV5JL57"/>
<gene>
    <name evidence="2" type="ORF">SLEP1_g26100</name>
</gene>
<proteinExistence type="predicted"/>
<sequence>MHSNKPHLVNWNNVCLPKKYAGLGLRTARDCNRALIAKLGWHMLSRSNKPWCQAFTYKYLRSDSFLSCNPTPSFSATWRSILKCRDVLHLGIRWRVGSGVQIQLWHYVWASNSKLLDFALTRIPRHLIDLLVAAIIHNSEWNLAQLTRLLPDNLLHVIAAIPLPITSHLEDTMNKLIFEAQRIRPLIITQQASKLALETKLAFEAKATLTLKTPRWVNWTPPPQHFLKLNIDGSHDHSSGKTTTGGLLHDHCGCWHHGFVINVGIATSFLAKLWGCKEGVKLAVSLGVQQLILEMDSLLAIQLIQARKVSTGAASMLLSDIFFLLDSFTSCSVHHTLREGNATVDYMASVVHNLELGTTFFPTPPMGISLILQNDCTRTMFSRN</sequence>
<dbReference type="GO" id="GO:0004523">
    <property type="term" value="F:RNA-DNA hybrid ribonuclease activity"/>
    <property type="evidence" value="ECO:0007669"/>
    <property type="project" value="InterPro"/>
</dbReference>
<dbReference type="InterPro" id="IPR036397">
    <property type="entry name" value="RNaseH_sf"/>
</dbReference>
<dbReference type="Pfam" id="PF13456">
    <property type="entry name" value="RVT_3"/>
    <property type="match status" value="1"/>
</dbReference>